<dbReference type="AlphaFoldDB" id="A0A174SDG3"/>
<dbReference type="Proteomes" id="UP000095765">
    <property type="component" value="Unassembled WGS sequence"/>
</dbReference>
<dbReference type="GO" id="GO:0004848">
    <property type="term" value="F:ureidoglycolate hydrolase activity"/>
    <property type="evidence" value="ECO:0007669"/>
    <property type="project" value="InterPro"/>
</dbReference>
<dbReference type="InterPro" id="IPR007247">
    <property type="entry name" value="Ureidogly_lyase"/>
</dbReference>
<comment type="subunit">
    <text evidence="1">Homodimer.</text>
</comment>
<evidence type="ECO:0000313" key="6">
    <source>
        <dbReference type="Proteomes" id="UP000095765"/>
    </source>
</evidence>
<reference evidence="5 6" key="1">
    <citation type="submission" date="2015-09" db="EMBL/GenBank/DDBJ databases">
        <authorList>
            <consortium name="Pathogen Informatics"/>
        </authorList>
    </citation>
    <scope>NUCLEOTIDE SEQUENCE [LARGE SCALE GENOMIC DNA]</scope>
    <source>
        <strain evidence="5 6">2789STDY5834939</strain>
    </source>
</reference>
<protein>
    <recommendedName>
        <fullName evidence="7">Ureidoglycolate hydrolase</fullName>
    </recommendedName>
</protein>
<comment type="catalytic activity">
    <reaction evidence="4">
        <text>(S)-ureidoglycolate = urea + glyoxylate</text>
        <dbReference type="Rhea" id="RHEA:11304"/>
        <dbReference type="ChEBI" id="CHEBI:16199"/>
        <dbReference type="ChEBI" id="CHEBI:36655"/>
        <dbReference type="ChEBI" id="CHEBI:57296"/>
        <dbReference type="EC" id="4.3.2.3"/>
    </reaction>
</comment>
<dbReference type="GO" id="GO:0000256">
    <property type="term" value="P:allantoin catabolic process"/>
    <property type="evidence" value="ECO:0007669"/>
    <property type="project" value="InterPro"/>
</dbReference>
<dbReference type="Pfam" id="PF04115">
    <property type="entry name" value="Ureidogly_lyase"/>
    <property type="match status" value="1"/>
</dbReference>
<keyword evidence="2" id="KW-0659">Purine metabolism</keyword>
<evidence type="ECO:0000256" key="4">
    <source>
        <dbReference type="ARBA" id="ARBA00047684"/>
    </source>
</evidence>
<dbReference type="SUPFAM" id="SSF51182">
    <property type="entry name" value="RmlC-like cupins"/>
    <property type="match status" value="1"/>
</dbReference>
<proteinExistence type="predicted"/>
<keyword evidence="3" id="KW-0456">Lyase</keyword>
<gene>
    <name evidence="5" type="ORF">ERS852551_02548</name>
</gene>
<dbReference type="EMBL" id="CZBE01000018">
    <property type="protein sequence ID" value="CUP95723.1"/>
    <property type="molecule type" value="Genomic_DNA"/>
</dbReference>
<name>A0A174SDG3_9FIRM</name>
<sequence length="172" mass="18766">MPSERGMRKGRIFVQLMAVPIRDFDFTSYGTYYRMPDACEGVSHTLAAAYEDHMTRSPLIDTPAHLGLTFGAAAPCPVTSMEKHSHTQEAILCMAEPVILCVAASNGGAPPRACDLRAVILYPGDVAVMDREVWHDACRGLGRRAGYYYLATAGKQPAVWVDIQDGPVTLSY</sequence>
<accession>A0A174SDG3</accession>
<dbReference type="GO" id="GO:0006144">
    <property type="term" value="P:purine nucleobase metabolic process"/>
    <property type="evidence" value="ECO:0007669"/>
    <property type="project" value="UniProtKB-KW"/>
</dbReference>
<dbReference type="InterPro" id="IPR024060">
    <property type="entry name" value="Ureidoglycolate_lyase_dom_sf"/>
</dbReference>
<evidence type="ECO:0008006" key="7">
    <source>
        <dbReference type="Google" id="ProtNLM"/>
    </source>
</evidence>
<evidence type="ECO:0000256" key="3">
    <source>
        <dbReference type="ARBA" id="ARBA00023239"/>
    </source>
</evidence>
<dbReference type="InterPro" id="IPR011051">
    <property type="entry name" value="RmlC_Cupin_sf"/>
</dbReference>
<dbReference type="GO" id="GO:0050385">
    <property type="term" value="F:ureidoglycolate lyase activity"/>
    <property type="evidence" value="ECO:0007669"/>
    <property type="project" value="UniProtKB-EC"/>
</dbReference>
<evidence type="ECO:0000256" key="2">
    <source>
        <dbReference type="ARBA" id="ARBA00022631"/>
    </source>
</evidence>
<organism evidence="5 6">
    <name type="scientific">Anaerotruncus colihominis</name>
    <dbReference type="NCBI Taxonomy" id="169435"/>
    <lineage>
        <taxon>Bacteria</taxon>
        <taxon>Bacillati</taxon>
        <taxon>Bacillota</taxon>
        <taxon>Clostridia</taxon>
        <taxon>Eubacteriales</taxon>
        <taxon>Oscillospiraceae</taxon>
        <taxon>Anaerotruncus</taxon>
    </lineage>
</organism>
<evidence type="ECO:0000256" key="1">
    <source>
        <dbReference type="ARBA" id="ARBA00011738"/>
    </source>
</evidence>
<evidence type="ECO:0000313" key="5">
    <source>
        <dbReference type="EMBL" id="CUP95723.1"/>
    </source>
</evidence>
<dbReference type="Gene3D" id="2.60.120.480">
    <property type="entry name" value="Ureidoglycolate hydrolase"/>
    <property type="match status" value="1"/>
</dbReference>